<proteinExistence type="predicted"/>
<sequence>MSRGQDAVVHIREERAVVGGVQVAKKTVIAATDGGRQAIGAHELPVTHTFEKVNMHYFFFIVNSFLAYQVNSVQAAGSGSGNNNPSIGYPGHAQRAPLPSYPQQGGYPTSRPVVIADPPERDCSYHCFACDGEYVWYDLRGKGICWVLLLLLFWLLVGAIVIPLIILYLALACLAAICGDDK</sequence>
<keyword evidence="1" id="KW-1133">Transmembrane helix</keyword>
<protein>
    <recommendedName>
        <fullName evidence="4">Brain protein I3</fullName>
    </recommendedName>
</protein>
<evidence type="ECO:0008006" key="4">
    <source>
        <dbReference type="Google" id="ProtNLM"/>
    </source>
</evidence>
<keyword evidence="3" id="KW-1185">Reference proteome</keyword>
<keyword evidence="1" id="KW-0812">Transmembrane</keyword>
<gene>
    <name evidence="2" type="ORF">PEVE_00034125</name>
</gene>
<feature type="transmembrane region" description="Helical" evidence="1">
    <location>
        <begin position="144"/>
        <end position="177"/>
    </location>
</feature>
<keyword evidence="1" id="KW-0472">Membrane</keyword>
<accession>A0ABN8T155</accession>
<evidence type="ECO:0000313" key="3">
    <source>
        <dbReference type="Proteomes" id="UP001159427"/>
    </source>
</evidence>
<comment type="caution">
    <text evidence="2">The sequence shown here is derived from an EMBL/GenBank/DDBJ whole genome shotgun (WGS) entry which is preliminary data.</text>
</comment>
<reference evidence="2 3" key="1">
    <citation type="submission" date="2022-05" db="EMBL/GenBank/DDBJ databases">
        <authorList>
            <consortium name="Genoscope - CEA"/>
            <person name="William W."/>
        </authorList>
    </citation>
    <scope>NUCLEOTIDE SEQUENCE [LARGE SCALE GENOMIC DNA]</scope>
</reference>
<name>A0ABN8T155_9CNID</name>
<evidence type="ECO:0000313" key="2">
    <source>
        <dbReference type="EMBL" id="CAH3196989.1"/>
    </source>
</evidence>
<organism evidence="2 3">
    <name type="scientific">Porites evermanni</name>
    <dbReference type="NCBI Taxonomy" id="104178"/>
    <lineage>
        <taxon>Eukaryota</taxon>
        <taxon>Metazoa</taxon>
        <taxon>Cnidaria</taxon>
        <taxon>Anthozoa</taxon>
        <taxon>Hexacorallia</taxon>
        <taxon>Scleractinia</taxon>
        <taxon>Fungiina</taxon>
        <taxon>Poritidae</taxon>
        <taxon>Porites</taxon>
    </lineage>
</organism>
<evidence type="ECO:0000256" key="1">
    <source>
        <dbReference type="SAM" id="Phobius"/>
    </source>
</evidence>
<dbReference type="EMBL" id="CALNXI010005119">
    <property type="protein sequence ID" value="CAH3196989.1"/>
    <property type="molecule type" value="Genomic_DNA"/>
</dbReference>
<dbReference type="Proteomes" id="UP001159427">
    <property type="component" value="Unassembled WGS sequence"/>
</dbReference>